<comment type="caution">
    <text evidence="1">The sequence shown here is derived from an EMBL/GenBank/DDBJ whole genome shotgun (WGS) entry which is preliminary data.</text>
</comment>
<organism evidence="1 2">
    <name type="scientific">Tanacetum coccineum</name>
    <dbReference type="NCBI Taxonomy" id="301880"/>
    <lineage>
        <taxon>Eukaryota</taxon>
        <taxon>Viridiplantae</taxon>
        <taxon>Streptophyta</taxon>
        <taxon>Embryophyta</taxon>
        <taxon>Tracheophyta</taxon>
        <taxon>Spermatophyta</taxon>
        <taxon>Magnoliopsida</taxon>
        <taxon>eudicotyledons</taxon>
        <taxon>Gunneridae</taxon>
        <taxon>Pentapetalae</taxon>
        <taxon>asterids</taxon>
        <taxon>campanulids</taxon>
        <taxon>Asterales</taxon>
        <taxon>Asteraceae</taxon>
        <taxon>Asteroideae</taxon>
        <taxon>Anthemideae</taxon>
        <taxon>Anthemidinae</taxon>
        <taxon>Tanacetum</taxon>
    </lineage>
</organism>
<name>A0ABQ5BJP8_9ASTR</name>
<dbReference type="EMBL" id="BQNB010013362">
    <property type="protein sequence ID" value="GJT15020.1"/>
    <property type="molecule type" value="Genomic_DNA"/>
</dbReference>
<proteinExistence type="predicted"/>
<evidence type="ECO:0008006" key="3">
    <source>
        <dbReference type="Google" id="ProtNLM"/>
    </source>
</evidence>
<evidence type="ECO:0000313" key="1">
    <source>
        <dbReference type="EMBL" id="GJT15020.1"/>
    </source>
</evidence>
<dbReference type="Proteomes" id="UP001151760">
    <property type="component" value="Unassembled WGS sequence"/>
</dbReference>
<evidence type="ECO:0000313" key="2">
    <source>
        <dbReference type="Proteomes" id="UP001151760"/>
    </source>
</evidence>
<sequence>MKFKHSRDDYLYCADHIAKMIQEQWVDTISHDGKWTEEEEEEDSNKFTFIRKINQLPVVHLIALSPPRSSHKKARLLEVLKNHKGAIAWSIADIKGIDSSFCTHKILIKKNLLVRK</sequence>
<protein>
    <recommendedName>
        <fullName evidence="3">Reverse transcriptase domain-containing protein</fullName>
    </recommendedName>
</protein>
<gene>
    <name evidence="1" type="ORF">Tco_0873726</name>
</gene>
<accession>A0ABQ5BJP8</accession>
<reference evidence="1" key="2">
    <citation type="submission" date="2022-01" db="EMBL/GenBank/DDBJ databases">
        <authorList>
            <person name="Yamashiro T."/>
            <person name="Shiraishi A."/>
            <person name="Satake H."/>
            <person name="Nakayama K."/>
        </authorList>
    </citation>
    <scope>NUCLEOTIDE SEQUENCE</scope>
</reference>
<reference evidence="1" key="1">
    <citation type="journal article" date="2022" name="Int. J. Mol. Sci.">
        <title>Draft Genome of Tanacetum Coccineum: Genomic Comparison of Closely Related Tanacetum-Family Plants.</title>
        <authorList>
            <person name="Yamashiro T."/>
            <person name="Shiraishi A."/>
            <person name="Nakayama K."/>
            <person name="Satake H."/>
        </authorList>
    </citation>
    <scope>NUCLEOTIDE SEQUENCE</scope>
</reference>
<keyword evidence="2" id="KW-1185">Reference proteome</keyword>